<dbReference type="Proteomes" id="UP001060771">
    <property type="component" value="Chromosome"/>
</dbReference>
<sequence length="455" mass="50918">MITNKWVLFIAIPLIIFAYITLTTYADTMYGPAPIPTVYTVYSISMNLTDSRPTTQTLTNISSNYPLTYREDSLVVNTTPVWIATAGQEFTLYITNASDTTAQQEITLNSTAIANGTGGIKWTIRVPWSLLSPQPVYANWYVIITENIDGINYVSFTFETANESIIQLLTELSNVGGYLMSNNGKPYHLWNYYNGFNPTTQSVSRYYEVGLPGLSVYYAWVGQGENASSWQSQGFQEVLNVFRYVFIEYVNSTIIENAELTYNASIGELTNYGYSIYQRPNLIPYGPIVYPSPVLLLPNGTIINPTCLPNTYYLLETNYVTSFGSSITVYETENNPMGLYMLNGSLLFGGYLQAYDFFNKSMVPITPVQYLLPAYQSQVTKLTSCKIQVFSNEDKPLANANNALSVNGTVIITNNTRNQNAQLQGQYGHEGNETSKKLPYYIVGKSFIGLRVTPQ</sequence>
<evidence type="ECO:0008006" key="3">
    <source>
        <dbReference type="Google" id="ProtNLM"/>
    </source>
</evidence>
<name>A0ABN6SQ87_9CREN</name>
<dbReference type="GeneID" id="76206637"/>
<organism evidence="1 2">
    <name type="scientific">Vulcanisaeta souniana JCM 11219</name>
    <dbReference type="NCBI Taxonomy" id="1293586"/>
    <lineage>
        <taxon>Archaea</taxon>
        <taxon>Thermoproteota</taxon>
        <taxon>Thermoprotei</taxon>
        <taxon>Thermoproteales</taxon>
        <taxon>Thermoproteaceae</taxon>
        <taxon>Vulcanisaeta</taxon>
    </lineage>
</organism>
<accession>A0ABN6SQ87</accession>
<protein>
    <recommendedName>
        <fullName evidence="3">Thermopsin</fullName>
    </recommendedName>
</protein>
<dbReference type="EMBL" id="AP026830">
    <property type="protein sequence ID" value="BDR91997.1"/>
    <property type="molecule type" value="Genomic_DNA"/>
</dbReference>
<reference evidence="2" key="1">
    <citation type="submission" date="2022-09" db="EMBL/GenBank/DDBJ databases">
        <title>Complete genome sequence of Vulcanisaeta souniana.</title>
        <authorList>
            <person name="Kato S."/>
            <person name="Itoh T."/>
            <person name="Ohkuma M."/>
        </authorList>
    </citation>
    <scope>NUCLEOTIDE SEQUENCE [LARGE SCALE GENOMIC DNA]</scope>
    <source>
        <strain evidence="2">JCM 11219</strain>
    </source>
</reference>
<evidence type="ECO:0000313" key="1">
    <source>
        <dbReference type="EMBL" id="BDR91997.1"/>
    </source>
</evidence>
<proteinExistence type="predicted"/>
<dbReference type="RefSeq" id="WP_188602330.1">
    <property type="nucleotide sequence ID" value="NZ_AP026830.1"/>
</dbReference>
<evidence type="ECO:0000313" key="2">
    <source>
        <dbReference type="Proteomes" id="UP001060771"/>
    </source>
</evidence>
<gene>
    <name evidence="1" type="ORF">Vsou_10900</name>
</gene>
<keyword evidence="2" id="KW-1185">Reference proteome</keyword>